<comment type="caution">
    <text evidence="2">The sequence shown here is derived from an EMBL/GenBank/DDBJ whole genome shotgun (WGS) entry which is preliminary data.</text>
</comment>
<dbReference type="AlphaFoldDB" id="A0A7J6P311"/>
<evidence type="ECO:0000313" key="2">
    <source>
        <dbReference type="EMBL" id="KAF4689691.1"/>
    </source>
</evidence>
<evidence type="ECO:0000256" key="1">
    <source>
        <dbReference type="SAM" id="MobiDB-lite"/>
    </source>
</evidence>
<dbReference type="Proteomes" id="UP000541610">
    <property type="component" value="Unassembled WGS sequence"/>
</dbReference>
<organism evidence="2 3">
    <name type="scientific">Perkinsus olseni</name>
    <name type="common">Perkinsus atlanticus</name>
    <dbReference type="NCBI Taxonomy" id="32597"/>
    <lineage>
        <taxon>Eukaryota</taxon>
        <taxon>Sar</taxon>
        <taxon>Alveolata</taxon>
        <taxon>Perkinsozoa</taxon>
        <taxon>Perkinsea</taxon>
        <taxon>Perkinsida</taxon>
        <taxon>Perkinsidae</taxon>
        <taxon>Perkinsus</taxon>
    </lineage>
</organism>
<feature type="region of interest" description="Disordered" evidence="1">
    <location>
        <begin position="1"/>
        <end position="44"/>
    </location>
</feature>
<sequence>MGRKRSSGACSVSTTAARSSASSSCAYPAAPASDTGATVGPSGGRANCEATRLHYWFYDVLRPQQPSGQEARLNLKGGKVYVQQEHPRQPILPLVVGVWLAAWKALSVSRAKTQIDEE</sequence>
<feature type="compositionally biased region" description="Low complexity" evidence="1">
    <location>
        <begin position="9"/>
        <end position="33"/>
    </location>
</feature>
<gene>
    <name evidence="2" type="ORF">FOZ60_001290</name>
</gene>
<dbReference type="EMBL" id="JABANP010000118">
    <property type="protein sequence ID" value="KAF4689691.1"/>
    <property type="molecule type" value="Genomic_DNA"/>
</dbReference>
<reference evidence="2 3" key="1">
    <citation type="submission" date="2020-04" db="EMBL/GenBank/DDBJ databases">
        <title>Perkinsus olseni comparative genomics.</title>
        <authorList>
            <person name="Bogema D.R."/>
        </authorList>
    </citation>
    <scope>NUCLEOTIDE SEQUENCE [LARGE SCALE GENOMIC DNA]</scope>
    <source>
        <strain evidence="2">00978-12</strain>
    </source>
</reference>
<evidence type="ECO:0000313" key="3">
    <source>
        <dbReference type="Proteomes" id="UP000541610"/>
    </source>
</evidence>
<accession>A0A7J6P311</accession>
<name>A0A7J6P311_PEROL</name>
<protein>
    <submittedName>
        <fullName evidence="2">Uncharacterized protein</fullName>
    </submittedName>
</protein>
<proteinExistence type="predicted"/>